<protein>
    <recommendedName>
        <fullName evidence="1">PIN domain-containing protein</fullName>
    </recommendedName>
</protein>
<evidence type="ECO:0000313" key="3">
    <source>
        <dbReference type="Proteomes" id="UP000011058"/>
    </source>
</evidence>
<gene>
    <name evidence="2" type="ORF">FAES_0076</name>
</gene>
<name>I0K1T7_9BACT</name>
<dbReference type="OrthoDB" id="597986at2"/>
<organism evidence="2 3">
    <name type="scientific">Fibrella aestuarina BUZ 2</name>
    <dbReference type="NCBI Taxonomy" id="1166018"/>
    <lineage>
        <taxon>Bacteria</taxon>
        <taxon>Pseudomonadati</taxon>
        <taxon>Bacteroidota</taxon>
        <taxon>Cytophagia</taxon>
        <taxon>Cytophagales</taxon>
        <taxon>Spirosomataceae</taxon>
        <taxon>Fibrella</taxon>
    </lineage>
</organism>
<dbReference type="EMBL" id="HE796683">
    <property type="protein sequence ID" value="CCG98090.1"/>
    <property type="molecule type" value="Genomic_DNA"/>
</dbReference>
<feature type="domain" description="PIN" evidence="1">
    <location>
        <begin position="7"/>
        <end position="121"/>
    </location>
</feature>
<reference evidence="2 3" key="1">
    <citation type="journal article" date="2012" name="J. Bacteriol.">
        <title>Genome Sequence of Fibrella aestuarina BUZ 2T, a Filamentous Marine Bacterium.</title>
        <authorList>
            <person name="Filippini M."/>
            <person name="Qi W."/>
            <person name="Blom J."/>
            <person name="Goesmann A."/>
            <person name="Smits T.H."/>
            <person name="Bagheri H.C."/>
        </authorList>
    </citation>
    <scope>NUCLEOTIDE SEQUENCE [LARGE SCALE GENOMIC DNA]</scope>
    <source>
        <strain evidence="3">BUZ 2T</strain>
    </source>
</reference>
<proteinExistence type="predicted"/>
<dbReference type="RefSeq" id="WP_015329190.1">
    <property type="nucleotide sequence ID" value="NC_020054.1"/>
</dbReference>
<sequence>MPSRRTIRVVLDANWFISACLSRKSRRTVYYHVLRNKRIRAYYSPELIDEFDGVMSRPKFAKYIAPAQVARFRVLALLFMTKVTPAAIPATSRDAKDDYLLGICKASNADFLITGDDDLLTLGTFEQTVILSMGQFLQTLSLLE</sequence>
<dbReference type="InterPro" id="IPR029060">
    <property type="entry name" value="PIN-like_dom_sf"/>
</dbReference>
<dbReference type="Pfam" id="PF13470">
    <property type="entry name" value="PIN_3"/>
    <property type="match status" value="1"/>
</dbReference>
<dbReference type="HOGENOM" id="CLU_116617_3_2_10"/>
<dbReference type="PANTHER" id="PTHR34610">
    <property type="entry name" value="SSL7007 PROTEIN"/>
    <property type="match status" value="1"/>
</dbReference>
<dbReference type="eggNOG" id="COG1569">
    <property type="taxonomic scope" value="Bacteria"/>
</dbReference>
<dbReference type="Proteomes" id="UP000011058">
    <property type="component" value="Chromosome"/>
</dbReference>
<dbReference type="SMART" id="SM00670">
    <property type="entry name" value="PINc"/>
    <property type="match status" value="1"/>
</dbReference>
<dbReference type="InterPro" id="IPR002716">
    <property type="entry name" value="PIN_dom"/>
</dbReference>
<dbReference type="PANTHER" id="PTHR34610:SF4">
    <property type="entry name" value="SLL8027 PROTEIN"/>
    <property type="match status" value="1"/>
</dbReference>
<evidence type="ECO:0000259" key="1">
    <source>
        <dbReference type="SMART" id="SM00670"/>
    </source>
</evidence>
<evidence type="ECO:0000313" key="2">
    <source>
        <dbReference type="EMBL" id="CCG98090.1"/>
    </source>
</evidence>
<dbReference type="KEGG" id="fae:FAES_0076"/>
<accession>I0K1T7</accession>
<dbReference type="NCBIfam" id="TIGR00305">
    <property type="entry name" value="putative toxin-antitoxin system toxin component, PIN family"/>
    <property type="match status" value="1"/>
</dbReference>
<keyword evidence="3" id="KW-1185">Reference proteome</keyword>
<dbReference type="SUPFAM" id="SSF88723">
    <property type="entry name" value="PIN domain-like"/>
    <property type="match status" value="1"/>
</dbReference>
<dbReference type="InterPro" id="IPR002850">
    <property type="entry name" value="PIN_toxin-like"/>
</dbReference>
<dbReference type="AlphaFoldDB" id="I0K1T7"/>
<dbReference type="STRING" id="1166018.FAES_0076"/>